<dbReference type="CDD" id="cd16514">
    <property type="entry name" value="RING-HC_LONFs_rpt2"/>
    <property type="match status" value="1"/>
</dbReference>
<dbReference type="InterPro" id="IPR015947">
    <property type="entry name" value="PUA-like_sf"/>
</dbReference>
<dbReference type="EMBL" id="BRXU01000003">
    <property type="protein sequence ID" value="GLC50546.1"/>
    <property type="molecule type" value="Genomic_DNA"/>
</dbReference>
<dbReference type="SMART" id="SM00184">
    <property type="entry name" value="RING"/>
    <property type="match status" value="1"/>
</dbReference>
<dbReference type="InterPro" id="IPR013083">
    <property type="entry name" value="Znf_RING/FYVE/PHD"/>
</dbReference>
<dbReference type="PROSITE" id="PS50089">
    <property type="entry name" value="ZF_RING_2"/>
    <property type="match status" value="1"/>
</dbReference>
<evidence type="ECO:0000259" key="6">
    <source>
        <dbReference type="PROSITE" id="PS50089"/>
    </source>
</evidence>
<name>A0A9W6BE71_9CHLO</name>
<dbReference type="PROSITE" id="PS51787">
    <property type="entry name" value="LON_N"/>
    <property type="match status" value="1"/>
</dbReference>
<dbReference type="Proteomes" id="UP001165080">
    <property type="component" value="Unassembled WGS sequence"/>
</dbReference>
<dbReference type="InterPro" id="IPR001841">
    <property type="entry name" value="Znf_RING"/>
</dbReference>
<dbReference type="InterPro" id="IPR046336">
    <property type="entry name" value="Lon_prtase_N_sf"/>
</dbReference>
<comment type="caution">
    <text evidence="8">The sequence shown here is derived from an EMBL/GenBank/DDBJ whole genome shotgun (WGS) entry which is preliminary data.</text>
</comment>
<dbReference type="InterPro" id="IPR019734">
    <property type="entry name" value="TPR_rpt"/>
</dbReference>
<keyword evidence="2 4" id="KW-0802">TPR repeat</keyword>
<keyword evidence="3" id="KW-0863">Zinc-finger</keyword>
<dbReference type="GO" id="GO:0005737">
    <property type="term" value="C:cytoplasm"/>
    <property type="evidence" value="ECO:0007669"/>
    <property type="project" value="UniProtKB-ARBA"/>
</dbReference>
<keyword evidence="1" id="KW-0677">Repeat</keyword>
<feature type="compositionally biased region" description="Gly residues" evidence="5">
    <location>
        <begin position="360"/>
        <end position="371"/>
    </location>
</feature>
<sequence length="649" mass="67732">MDEDNGLEGVPSHPDEESARERLGTILSSLAAHEALASLSSPGKPQDPAPRVVARVSSQKKGDSEAGGSASRQQQSAEDRAAMVVAKERGKGLFNAQQYGEAANAYTEALRYAHDADDVATLLSNRSAAYASLSRMYRSRPARTSEYSALFDLDPTSLALMALKDAERAATVRPDWAKAHSRKGTALFLLERYLEAREAYLEGLALDPTSAALQEGMREVQALLVGDRGATPPPDAAAGGAGAAAGGGAAGAAAKRQRSLSAAAAAAAASSAVGRTDMDDWDCSLCARLLFEPVTTPCGHTFCRECFARAIDHRPRCPYCRTVLHVSRDSLPVTITLANIISKTFPEEYADRRREAAEAAGGGGEADGGDGGKADGTAAAAAAAGGGAGGGAAAAAAAAPAAAASAGPSPPSSAPPAALLTLPLFVMSLVMPGEGMSLNIFEPRYRLMVRRVMEGGRRLGLAQARRDAREIEDVAVEAEIIECQPQPDGRYYLELVGRRRVRIRSHSELDGYRVARCEVMQDTEPRAGSPEAESLPELVSQVDQQVDRLLAFLRAHSGPQYGRQGLRIRAALDSLGERPPPEQAERFSMWAATAAGLVVPDLDKAALLRGTDTAARLRRVQQQLGGQMAAVAAMGGGAGAGGPGGCGVM</sequence>
<reference evidence="8 9" key="1">
    <citation type="journal article" date="2023" name="Commun. Biol.">
        <title>Reorganization of the ancestral sex-determining regions during the evolution of trioecy in Pleodorina starrii.</title>
        <authorList>
            <person name="Takahashi K."/>
            <person name="Suzuki S."/>
            <person name="Kawai-Toyooka H."/>
            <person name="Yamamoto K."/>
            <person name="Hamaji T."/>
            <person name="Ootsuki R."/>
            <person name="Yamaguchi H."/>
            <person name="Kawachi M."/>
            <person name="Higashiyama T."/>
            <person name="Nozaki H."/>
        </authorList>
    </citation>
    <scope>NUCLEOTIDE SEQUENCE [LARGE SCALE GENOMIC DNA]</scope>
    <source>
        <strain evidence="8 9">NIES-4479</strain>
    </source>
</reference>
<evidence type="ECO:0000313" key="9">
    <source>
        <dbReference type="Proteomes" id="UP001165080"/>
    </source>
</evidence>
<dbReference type="SUPFAM" id="SSF57850">
    <property type="entry name" value="RING/U-box"/>
    <property type="match status" value="1"/>
</dbReference>
<dbReference type="Pfam" id="PF13923">
    <property type="entry name" value="zf-C3HC4_2"/>
    <property type="match status" value="1"/>
</dbReference>
<dbReference type="PROSITE" id="PS50005">
    <property type="entry name" value="TPR"/>
    <property type="match status" value="1"/>
</dbReference>
<dbReference type="Pfam" id="PF07719">
    <property type="entry name" value="TPR_2"/>
    <property type="match status" value="1"/>
</dbReference>
<proteinExistence type="predicted"/>
<dbReference type="PANTHER" id="PTHR23327">
    <property type="entry name" value="RING FINGER PROTEIN 127"/>
    <property type="match status" value="1"/>
</dbReference>
<keyword evidence="3" id="KW-0479">Metal-binding</keyword>
<dbReference type="AlphaFoldDB" id="A0A9W6BE71"/>
<evidence type="ECO:0000313" key="8">
    <source>
        <dbReference type="EMBL" id="GLC50546.1"/>
    </source>
</evidence>
<evidence type="ECO:0000259" key="7">
    <source>
        <dbReference type="PROSITE" id="PS51787"/>
    </source>
</evidence>
<feature type="compositionally biased region" description="Low complexity" evidence="5">
    <location>
        <begin position="27"/>
        <end position="41"/>
    </location>
</feature>
<organism evidence="8 9">
    <name type="scientific">Pleodorina starrii</name>
    <dbReference type="NCBI Taxonomy" id="330485"/>
    <lineage>
        <taxon>Eukaryota</taxon>
        <taxon>Viridiplantae</taxon>
        <taxon>Chlorophyta</taxon>
        <taxon>core chlorophytes</taxon>
        <taxon>Chlorophyceae</taxon>
        <taxon>CS clade</taxon>
        <taxon>Chlamydomonadales</taxon>
        <taxon>Volvocaceae</taxon>
        <taxon>Pleodorina</taxon>
    </lineage>
</organism>
<dbReference type="SUPFAM" id="SSF48452">
    <property type="entry name" value="TPR-like"/>
    <property type="match status" value="1"/>
</dbReference>
<dbReference type="SMART" id="SM00464">
    <property type="entry name" value="LON"/>
    <property type="match status" value="1"/>
</dbReference>
<dbReference type="GO" id="GO:0008270">
    <property type="term" value="F:zinc ion binding"/>
    <property type="evidence" value="ECO:0007669"/>
    <property type="project" value="UniProtKB-KW"/>
</dbReference>
<dbReference type="InterPro" id="IPR003111">
    <property type="entry name" value="Lon_prtase_N"/>
</dbReference>
<gene>
    <name evidence="8" type="primary">PLEST010427</name>
    <name evidence="8" type="ORF">PLESTB_000391800</name>
</gene>
<feature type="region of interest" description="Disordered" evidence="5">
    <location>
        <begin position="352"/>
        <end position="377"/>
    </location>
</feature>
<dbReference type="Gene3D" id="1.25.40.10">
    <property type="entry name" value="Tetratricopeptide repeat domain"/>
    <property type="match status" value="1"/>
</dbReference>
<evidence type="ECO:0000256" key="4">
    <source>
        <dbReference type="PROSITE-ProRule" id="PRU00339"/>
    </source>
</evidence>
<dbReference type="GO" id="GO:0061630">
    <property type="term" value="F:ubiquitin protein ligase activity"/>
    <property type="evidence" value="ECO:0007669"/>
    <property type="project" value="TreeGrafter"/>
</dbReference>
<feature type="compositionally biased region" description="Basic and acidic residues" evidence="5">
    <location>
        <begin position="13"/>
        <end position="23"/>
    </location>
</feature>
<dbReference type="SUPFAM" id="SSF88697">
    <property type="entry name" value="PUA domain-like"/>
    <property type="match status" value="1"/>
</dbReference>
<dbReference type="Gene3D" id="3.30.40.10">
    <property type="entry name" value="Zinc/RING finger domain, C3HC4 (zinc finger)"/>
    <property type="match status" value="1"/>
</dbReference>
<evidence type="ECO:0000256" key="1">
    <source>
        <dbReference type="ARBA" id="ARBA00022737"/>
    </source>
</evidence>
<dbReference type="Gene3D" id="2.30.130.40">
    <property type="entry name" value="LON domain-like"/>
    <property type="match status" value="1"/>
</dbReference>
<feature type="domain" description="RING-type" evidence="6">
    <location>
        <begin position="283"/>
        <end position="321"/>
    </location>
</feature>
<feature type="region of interest" description="Disordered" evidence="5">
    <location>
        <begin position="1"/>
        <end position="80"/>
    </location>
</feature>
<dbReference type="InterPro" id="IPR013105">
    <property type="entry name" value="TPR_2"/>
</dbReference>
<accession>A0A9W6BE71</accession>
<feature type="domain" description="Lon N-terminal" evidence="7">
    <location>
        <begin position="419"/>
        <end position="628"/>
    </location>
</feature>
<dbReference type="SMART" id="SM00028">
    <property type="entry name" value="TPR"/>
    <property type="match status" value="2"/>
</dbReference>
<dbReference type="Pfam" id="PF02190">
    <property type="entry name" value="LON_substr_bdg"/>
    <property type="match status" value="1"/>
</dbReference>
<keyword evidence="3" id="KW-0862">Zinc</keyword>
<evidence type="ECO:0000256" key="5">
    <source>
        <dbReference type="SAM" id="MobiDB-lite"/>
    </source>
</evidence>
<dbReference type="InterPro" id="IPR011990">
    <property type="entry name" value="TPR-like_helical_dom_sf"/>
</dbReference>
<protein>
    <submittedName>
        <fullName evidence="8">Uncharacterized protein</fullName>
    </submittedName>
</protein>
<dbReference type="PANTHER" id="PTHR23327:SF42">
    <property type="entry name" value="LON PEPTIDASE N-TERMINAL DOMAIN AND RING FINGER PROTEIN C14F5.10C"/>
    <property type="match status" value="1"/>
</dbReference>
<feature type="repeat" description="TPR" evidence="4">
    <location>
        <begin position="177"/>
        <end position="210"/>
    </location>
</feature>
<keyword evidence="9" id="KW-1185">Reference proteome</keyword>
<evidence type="ECO:0000256" key="2">
    <source>
        <dbReference type="ARBA" id="ARBA00022803"/>
    </source>
</evidence>
<evidence type="ECO:0000256" key="3">
    <source>
        <dbReference type="PROSITE-ProRule" id="PRU00175"/>
    </source>
</evidence>